<dbReference type="AlphaFoldDB" id="A0A8J2LFY9"/>
<evidence type="ECO:0000256" key="1">
    <source>
        <dbReference type="SAM" id="MobiDB-lite"/>
    </source>
</evidence>
<evidence type="ECO:0000313" key="3">
    <source>
        <dbReference type="Proteomes" id="UP000708208"/>
    </source>
</evidence>
<reference evidence="2" key="1">
    <citation type="submission" date="2021-06" db="EMBL/GenBank/DDBJ databases">
        <authorList>
            <person name="Hodson N. C."/>
            <person name="Mongue J. A."/>
            <person name="Jaron S. K."/>
        </authorList>
    </citation>
    <scope>NUCLEOTIDE SEQUENCE</scope>
</reference>
<dbReference type="EMBL" id="CAJVCH010561177">
    <property type="protein sequence ID" value="CAG7831619.1"/>
    <property type="molecule type" value="Genomic_DNA"/>
</dbReference>
<protein>
    <submittedName>
        <fullName evidence="2">Uncharacterized protein</fullName>
    </submittedName>
</protein>
<organism evidence="2 3">
    <name type="scientific">Allacma fusca</name>
    <dbReference type="NCBI Taxonomy" id="39272"/>
    <lineage>
        <taxon>Eukaryota</taxon>
        <taxon>Metazoa</taxon>
        <taxon>Ecdysozoa</taxon>
        <taxon>Arthropoda</taxon>
        <taxon>Hexapoda</taxon>
        <taxon>Collembola</taxon>
        <taxon>Symphypleona</taxon>
        <taxon>Sminthuridae</taxon>
        <taxon>Allacma</taxon>
    </lineage>
</organism>
<accession>A0A8J2LFY9</accession>
<evidence type="ECO:0000313" key="2">
    <source>
        <dbReference type="EMBL" id="CAG7831619.1"/>
    </source>
</evidence>
<feature type="non-terminal residue" evidence="2">
    <location>
        <position position="1"/>
    </location>
</feature>
<dbReference type="Proteomes" id="UP000708208">
    <property type="component" value="Unassembled WGS sequence"/>
</dbReference>
<gene>
    <name evidence="2" type="ORF">AFUS01_LOCUS41353</name>
</gene>
<name>A0A8J2LFY9_9HEXA</name>
<comment type="caution">
    <text evidence="2">The sequence shown here is derived from an EMBL/GenBank/DDBJ whole genome shotgun (WGS) entry which is preliminary data.</text>
</comment>
<proteinExistence type="predicted"/>
<sequence>MLQLKLLTKVSHVNDEDNEQDDEVVPDYRSGDSEIPVTHRVGLVDPEHLHDIKK</sequence>
<feature type="compositionally biased region" description="Acidic residues" evidence="1">
    <location>
        <begin position="16"/>
        <end position="25"/>
    </location>
</feature>
<feature type="region of interest" description="Disordered" evidence="1">
    <location>
        <begin position="13"/>
        <end position="32"/>
    </location>
</feature>
<keyword evidence="3" id="KW-1185">Reference proteome</keyword>